<gene>
    <name evidence="3" type="ORF">SOCE836_068450</name>
</gene>
<evidence type="ECO:0000313" key="4">
    <source>
        <dbReference type="Proteomes" id="UP000295497"/>
    </source>
</evidence>
<organism evidence="3 4">
    <name type="scientific">Sorangium cellulosum</name>
    <name type="common">Polyangium cellulosum</name>
    <dbReference type="NCBI Taxonomy" id="56"/>
    <lineage>
        <taxon>Bacteria</taxon>
        <taxon>Pseudomonadati</taxon>
        <taxon>Myxococcota</taxon>
        <taxon>Polyangia</taxon>
        <taxon>Polyangiales</taxon>
        <taxon>Polyangiaceae</taxon>
        <taxon>Sorangium</taxon>
    </lineage>
</organism>
<sequence length="523" mass="49731">MRYGLFGDARRLRCAALLAAALHATACRQVPECLHCADPDPIPGTLPETMDGCGVFADASAPPGGDGTRHSPYSRLQEAIDGASGKRVCACAGQPFDEAVTLRAGIEVFGGYTCEAWTRPPGARSAIQGPPGQVALTLTAEAGGAKVEAFDISAESAEGRLGGSAIAVAVADVAAELREVTVVAGDGKRGSDAEPERESAESGADAPRGSEAGAPTAPCISSAPQGGQPGLTMCGAVDTRGGAGGPGATLLDPDRAHRSGERGANGAPTPDPTTTATGNGGSLDERWTVVSAAQGAPGATGTPGAGGRRESLTLSGIQGGDGAEGTRGQPGQGGGGGAGDIPMGRCTLPNDALLAGPSGGGGGAGGCGGKGGAGGRAGGSSIGIVSLGTKLVMVEVIAAVGGAGDGGNGASGQSGGRGGSGAPGGVILGYDLWSSDGRGGNGGSGGAGGPGGGGRGGDALGIAYAMCPAASGIAQGLTVRSLGNAGVGGKGGDDRRPGVVSSPGEPGVRAECWCSETNASCGE</sequence>
<dbReference type="RefSeq" id="WP_129577838.1">
    <property type="nucleotide sequence ID" value="NZ_CP012672.1"/>
</dbReference>
<feature type="compositionally biased region" description="Gly residues" evidence="1">
    <location>
        <begin position="317"/>
        <end position="339"/>
    </location>
</feature>
<reference evidence="3 4" key="1">
    <citation type="submission" date="2015-09" db="EMBL/GenBank/DDBJ databases">
        <title>Sorangium comparison.</title>
        <authorList>
            <person name="Zaburannyi N."/>
            <person name="Bunk B."/>
            <person name="Overmann J."/>
            <person name="Mueller R."/>
        </authorList>
    </citation>
    <scope>NUCLEOTIDE SEQUENCE [LARGE SCALE GENOMIC DNA]</scope>
    <source>
        <strain evidence="3 4">So ce836</strain>
    </source>
</reference>
<feature type="region of interest" description="Disordered" evidence="1">
    <location>
        <begin position="486"/>
        <end position="507"/>
    </location>
</feature>
<dbReference type="EMBL" id="CP012672">
    <property type="protein sequence ID" value="AUX34669.1"/>
    <property type="molecule type" value="Genomic_DNA"/>
</dbReference>
<feature type="region of interest" description="Disordered" evidence="1">
    <location>
        <begin position="185"/>
        <end position="344"/>
    </location>
</feature>
<evidence type="ECO:0008006" key="5">
    <source>
        <dbReference type="Google" id="ProtNLM"/>
    </source>
</evidence>
<evidence type="ECO:0000256" key="1">
    <source>
        <dbReference type="SAM" id="MobiDB-lite"/>
    </source>
</evidence>
<accession>A0A4P2QW40</accession>
<protein>
    <recommendedName>
        <fullName evidence="5">PE_PGRS family protein</fullName>
    </recommendedName>
</protein>
<feature type="signal peptide" evidence="2">
    <location>
        <begin position="1"/>
        <end position="26"/>
    </location>
</feature>
<feature type="compositionally biased region" description="Low complexity" evidence="1">
    <location>
        <begin position="264"/>
        <end position="277"/>
    </location>
</feature>
<proteinExistence type="predicted"/>
<name>A0A4P2QW40_SORCE</name>
<feature type="compositionally biased region" description="Basic and acidic residues" evidence="1">
    <location>
        <begin position="186"/>
        <end position="200"/>
    </location>
</feature>
<feature type="compositionally biased region" description="Basic and acidic residues" evidence="1">
    <location>
        <begin position="252"/>
        <end position="261"/>
    </location>
</feature>
<evidence type="ECO:0000256" key="2">
    <source>
        <dbReference type="SAM" id="SignalP"/>
    </source>
</evidence>
<keyword evidence="2" id="KW-0732">Signal</keyword>
<dbReference type="AlphaFoldDB" id="A0A4P2QW40"/>
<feature type="chain" id="PRO_5020284214" description="PE_PGRS family protein" evidence="2">
    <location>
        <begin position="27"/>
        <end position="523"/>
    </location>
</feature>
<dbReference type="Proteomes" id="UP000295497">
    <property type="component" value="Chromosome"/>
</dbReference>
<evidence type="ECO:0000313" key="3">
    <source>
        <dbReference type="EMBL" id="AUX34669.1"/>
    </source>
</evidence>